<dbReference type="PATRIC" id="fig|1461583.4.peg.624"/>
<gene>
    <name evidence="2" type="ORF">BN1050_00650</name>
</gene>
<name>A0A078M2S3_9BACL</name>
<keyword evidence="2" id="KW-0540">Nuclease</keyword>
<protein>
    <submittedName>
        <fullName evidence="2">HNH endonuclease</fullName>
    </submittedName>
</protein>
<dbReference type="InterPro" id="IPR002711">
    <property type="entry name" value="HNH"/>
</dbReference>
<dbReference type="GO" id="GO:0004519">
    <property type="term" value="F:endonuclease activity"/>
    <property type="evidence" value="ECO:0007669"/>
    <property type="project" value="UniProtKB-KW"/>
</dbReference>
<keyword evidence="2" id="KW-0255">Endonuclease</keyword>
<keyword evidence="2" id="KW-0378">Hydrolase</keyword>
<dbReference type="GO" id="GO:0008270">
    <property type="term" value="F:zinc ion binding"/>
    <property type="evidence" value="ECO:0007669"/>
    <property type="project" value="InterPro"/>
</dbReference>
<proteinExistence type="predicted"/>
<organism evidence="2">
    <name type="scientific">Metalysinibacillus saudimassiliensis</name>
    <dbReference type="NCBI Taxonomy" id="1461583"/>
    <lineage>
        <taxon>Bacteria</taxon>
        <taxon>Bacillati</taxon>
        <taxon>Bacillota</taxon>
        <taxon>Bacilli</taxon>
        <taxon>Bacillales</taxon>
        <taxon>Caryophanaceae</taxon>
        <taxon>Metalysinibacillus</taxon>
    </lineage>
</organism>
<dbReference type="GO" id="GO:0003676">
    <property type="term" value="F:nucleic acid binding"/>
    <property type="evidence" value="ECO:0007669"/>
    <property type="project" value="InterPro"/>
</dbReference>
<sequence>MNKEKFSAWLNIHTKISDSLREDYIAILDTWDVWQLEDIALFNEAIQQIDCDTKLKQQASYFYRLFLKGYPKQLRGTYTLPILQPSGRTREYLQHPDLLKGRILYEHLIKNQMHRWLDVNILGHNGNTNGRVSANILYYFGIKADYRGLFKDCTLPELIELLHEAGEGYEDVVRLLQMYADYLTVAEAQIAISDEELEADRESQDIENGIIKEGSMKYYYGSRYERSITNRKKAIEIHGVSCIGCGFVFEDKYGEHGKNYIEIHHIQPLYTLGKPEVINPATDLVPLCANCHRMVHRRYDNVLSVQQLKEIIIE</sequence>
<dbReference type="Pfam" id="PF01844">
    <property type="entry name" value="HNH"/>
    <property type="match status" value="1"/>
</dbReference>
<feature type="domain" description="HNH" evidence="1">
    <location>
        <begin position="242"/>
        <end position="298"/>
    </location>
</feature>
<evidence type="ECO:0000313" key="2">
    <source>
        <dbReference type="EMBL" id="CEA00554.1"/>
    </source>
</evidence>
<evidence type="ECO:0000259" key="1">
    <source>
        <dbReference type="Pfam" id="PF01844"/>
    </source>
</evidence>
<dbReference type="HOGENOM" id="CLU_885088_0_0_9"/>
<dbReference type="InterPro" id="IPR003615">
    <property type="entry name" value="HNH_nuc"/>
</dbReference>
<dbReference type="CDD" id="cd00085">
    <property type="entry name" value="HNHc"/>
    <property type="match status" value="1"/>
</dbReference>
<dbReference type="AlphaFoldDB" id="A0A078M2S3"/>
<dbReference type="EMBL" id="LN483073">
    <property type="protein sequence ID" value="CEA00554.1"/>
    <property type="molecule type" value="Genomic_DNA"/>
</dbReference>
<reference evidence="2" key="1">
    <citation type="submission" date="2014-07" db="EMBL/GenBank/DDBJ databases">
        <authorList>
            <person name="Urmite Genomes Urmite Genomes"/>
        </authorList>
    </citation>
    <scope>NUCLEOTIDE SEQUENCE</scope>
    <source>
        <strain evidence="2">13S34_air</strain>
    </source>
</reference>
<dbReference type="Gene3D" id="1.10.30.50">
    <property type="match status" value="1"/>
</dbReference>
<accession>A0A078M2S3</accession>